<reference evidence="3" key="1">
    <citation type="submission" date="2015-04" db="UniProtKB">
        <authorList>
            <consortium name="EnsemblPlants"/>
        </authorList>
    </citation>
    <scope>IDENTIFICATION</scope>
</reference>
<organism evidence="3">
    <name type="scientific">Oryza punctata</name>
    <name type="common">Red rice</name>
    <dbReference type="NCBI Taxonomy" id="4537"/>
    <lineage>
        <taxon>Eukaryota</taxon>
        <taxon>Viridiplantae</taxon>
        <taxon>Streptophyta</taxon>
        <taxon>Embryophyta</taxon>
        <taxon>Tracheophyta</taxon>
        <taxon>Spermatophyta</taxon>
        <taxon>Magnoliopsida</taxon>
        <taxon>Liliopsida</taxon>
        <taxon>Poales</taxon>
        <taxon>Poaceae</taxon>
        <taxon>BOP clade</taxon>
        <taxon>Oryzoideae</taxon>
        <taxon>Oryzeae</taxon>
        <taxon>Oryzinae</taxon>
        <taxon>Oryza</taxon>
    </lineage>
</organism>
<keyword evidence="4" id="KW-1185">Reference proteome</keyword>
<evidence type="ECO:0000256" key="2">
    <source>
        <dbReference type="SAM" id="SignalP"/>
    </source>
</evidence>
<dbReference type="Gene3D" id="2.60.110.10">
    <property type="entry name" value="Thaumatin"/>
    <property type="match status" value="1"/>
</dbReference>
<reference evidence="3" key="2">
    <citation type="submission" date="2018-05" db="EMBL/GenBank/DDBJ databases">
        <title>OpunRS2 (Oryza punctata Reference Sequence Version 2).</title>
        <authorList>
            <person name="Zhang J."/>
            <person name="Kudrna D."/>
            <person name="Lee S."/>
            <person name="Talag J."/>
            <person name="Welchert J."/>
            <person name="Wing R.A."/>
        </authorList>
    </citation>
    <scope>NUCLEOTIDE SEQUENCE [LARGE SCALE GENOMIC DNA]</scope>
</reference>
<evidence type="ECO:0000313" key="4">
    <source>
        <dbReference type="Proteomes" id="UP000026962"/>
    </source>
</evidence>
<evidence type="ECO:0000256" key="1">
    <source>
        <dbReference type="PIRSR" id="PIRSR002703-1"/>
    </source>
</evidence>
<dbReference type="Pfam" id="PF00314">
    <property type="entry name" value="Thaumatin"/>
    <property type="match status" value="1"/>
</dbReference>
<feature type="chain" id="PRO_5002365026" description="Thaumatin-like protein" evidence="2">
    <location>
        <begin position="24"/>
        <end position="209"/>
    </location>
</feature>
<name>A0A0E0KH35_ORYPU</name>
<dbReference type="PANTHER" id="PTHR31048">
    <property type="entry name" value="OS03G0233200 PROTEIN"/>
    <property type="match status" value="1"/>
</dbReference>
<dbReference type="SUPFAM" id="SSF49870">
    <property type="entry name" value="Osmotin, thaumatin-like protein"/>
    <property type="match status" value="1"/>
</dbReference>
<proteinExistence type="predicted"/>
<dbReference type="AlphaFoldDB" id="A0A0E0KH35"/>
<sequence length="209" mass="21599">MASLANSSVLVVVVLAAAAAADAVTFTIINKCGYTVWPAALPSGDGNQLDPGQSWAVYMPAGTKGALVWGRTDCGFISGGNLAQCARATVAARCGARPSPSGSGGGADYFDMSLVDGFNAPMAIVPAGGRRWPRGGPRCAAEITLQCLGELRAKAGCSNPCRGNSTCGPTKDTEFFKKLFPETVTYARDDHGTTFTCPASTDYQIVFCP</sequence>
<dbReference type="Gramene" id="OPUNC03G25960.1">
    <property type="protein sequence ID" value="OPUNC03G25960.1"/>
    <property type="gene ID" value="OPUNC03G25960"/>
</dbReference>
<dbReference type="eggNOG" id="ENOG502QV4N">
    <property type="taxonomic scope" value="Eukaryota"/>
</dbReference>
<dbReference type="HOGENOM" id="CLU_043181_5_0_1"/>
<dbReference type="PIRSF" id="PIRSF002703">
    <property type="entry name" value="Thaumatin"/>
    <property type="match status" value="1"/>
</dbReference>
<feature type="disulfide bond" evidence="1">
    <location>
        <begin position="32"/>
        <end position="208"/>
    </location>
</feature>
<dbReference type="EnsemblPlants" id="OPUNC03G25960.1">
    <property type="protein sequence ID" value="OPUNC03G25960.1"/>
    <property type="gene ID" value="OPUNC03G25960"/>
</dbReference>
<feature type="signal peptide" evidence="2">
    <location>
        <begin position="1"/>
        <end position="23"/>
    </location>
</feature>
<keyword evidence="1" id="KW-1015">Disulfide bond</keyword>
<dbReference type="PROSITE" id="PS51367">
    <property type="entry name" value="THAUMATIN_2"/>
    <property type="match status" value="1"/>
</dbReference>
<dbReference type="Proteomes" id="UP000026962">
    <property type="component" value="Chromosome 3"/>
</dbReference>
<evidence type="ECO:0008006" key="5">
    <source>
        <dbReference type="Google" id="ProtNLM"/>
    </source>
</evidence>
<dbReference type="InterPro" id="IPR001938">
    <property type="entry name" value="Thaumatin"/>
</dbReference>
<dbReference type="PRINTS" id="PR00347">
    <property type="entry name" value="THAUMATIN"/>
</dbReference>
<dbReference type="SMART" id="SM00205">
    <property type="entry name" value="THN"/>
    <property type="match status" value="1"/>
</dbReference>
<evidence type="ECO:0000313" key="3">
    <source>
        <dbReference type="EnsemblPlants" id="OPUNC03G25960.1"/>
    </source>
</evidence>
<dbReference type="OMA" id="PQANAYL"/>
<dbReference type="InterPro" id="IPR037176">
    <property type="entry name" value="Osmotin/thaumatin-like_sf"/>
</dbReference>
<keyword evidence="2" id="KW-0732">Signal</keyword>
<accession>A0A0E0KH35</accession>
<protein>
    <recommendedName>
        <fullName evidence="5">Thaumatin-like protein</fullName>
    </recommendedName>
</protein>
<feature type="disulfide bond" evidence="1">
    <location>
        <begin position="147"/>
        <end position="157"/>
    </location>
</feature>